<evidence type="ECO:0000256" key="6">
    <source>
        <dbReference type="ARBA" id="ARBA00022803"/>
    </source>
</evidence>
<evidence type="ECO:0000256" key="10">
    <source>
        <dbReference type="PROSITE-ProRule" id="PRU00339"/>
    </source>
</evidence>
<dbReference type="SMART" id="SM00028">
    <property type="entry name" value="TPR"/>
    <property type="match status" value="11"/>
</dbReference>
<feature type="repeat" description="TPR" evidence="10">
    <location>
        <begin position="369"/>
        <end position="402"/>
    </location>
</feature>
<evidence type="ECO:0000256" key="5">
    <source>
        <dbReference type="ARBA" id="ARBA00022737"/>
    </source>
</evidence>
<evidence type="ECO:0000256" key="1">
    <source>
        <dbReference type="ARBA" id="ARBA00004245"/>
    </source>
</evidence>
<dbReference type="InterPro" id="IPR002151">
    <property type="entry name" value="Kinesin_light"/>
</dbReference>
<keyword evidence="5" id="KW-0677">Repeat</keyword>
<name>A0A1I0JWP9_9BACT</name>
<accession>A0A1I0JWP9</accession>
<evidence type="ECO:0000256" key="7">
    <source>
        <dbReference type="ARBA" id="ARBA00023054"/>
    </source>
</evidence>
<sequence length="1065" mass="116089">MRQFSGWMMAILLCCASEGRASEGKQDARLIEAQAVFDEATKLKEAGKYSEALAKAEHALSLNESVFGGTHPDVASCLMLVGDIYHLKGELSHVEPLFQRALAIREASLGKSHPKVAASLNMLANLYSDQGLPGQAEPLYRRALTIWEADPDKSRNDVAFVLNNLAILYFDQGLYGQAEPLYQRALSIWEDALGKSHPNVALALANLANLYYRQGLYSRAEPLHQRALTIREAALGKSHPNVASSLNNLANLYSDQGLYGRAEPLYQRALAIWEATLDKRHPRIALAFDNLALLYKNQGLYGRAEPLFQRALAIREASLGKSHPVVALSLNHLAAVYSDQGLYGQARPLFQRALAIWETSLGKNHPDVALALTNLGTLYADQGLYGRAKPLFQRALAIWETSLGKNHPGVASSLNNLAALNLAQGLYRQAEPLYLRALALWEASLGHDHPFVAEVLSELGKLRLAQHRLSDTLPLLSRSFSISEQRLRHEALDFSESRLSSFLTHLRVGEQRLYSLLRAYPQDTRVQRLALSAALLLKGRSVSETASISHMLYRSLAPEDRDTFERLRRLRTQLATLSFSGPGEFSSKDYQNRIQSLTQEGNSLEADLAKRSAPLRALSSLPSPSDIVGRVASSVPKDAALVEFIAYRDIPLASKPETPPAKIHHSMRYMALVLFPDASSRAVDLGPAAPIDQAALRLRDALAEKEVSFLPAAQRLYQLAFRPLLPLLGSTRRLFLAPDGQLNLIPFSALHDGQDFLLDSFDFTYLTSGRELLTRPQDSAHFSSVIVFADPDFTTASSAHSSPLPSSASSPPSKSLERFFSIPRPELVRSAWVPLPGARMEAHGIQRLLPQAHLFLGPDASKQRLVNIATPGILHLATHGFFLGDSPSAPTSRGLALVDSLGSAPPPQAEPLLNSGLVLAGALATGSGSLPSEATLITALELAGLNLWGTQLVVLSACDTGRGQVQLGQGVYGLRRALVAAGAETILVSLWKVNDDSTRLLMDLYYRNLLAGMGRASALREAMLSLRTTHPHPHSWAPFIALGSNEPLRAIAPSAPQTQPPEIPQ</sequence>
<keyword evidence="6 10" id="KW-0802">TPR repeat</keyword>
<dbReference type="InterPro" id="IPR024983">
    <property type="entry name" value="CHAT_dom"/>
</dbReference>
<dbReference type="GO" id="GO:0019894">
    <property type="term" value="F:kinesin binding"/>
    <property type="evidence" value="ECO:0007669"/>
    <property type="project" value="TreeGrafter"/>
</dbReference>
<evidence type="ECO:0000313" key="12">
    <source>
        <dbReference type="EMBL" id="SEU15252.1"/>
    </source>
</evidence>
<dbReference type="GO" id="GO:0005737">
    <property type="term" value="C:cytoplasm"/>
    <property type="evidence" value="ECO:0007669"/>
    <property type="project" value="TreeGrafter"/>
</dbReference>
<proteinExistence type="inferred from homology"/>
<evidence type="ECO:0000256" key="9">
    <source>
        <dbReference type="ARBA" id="ARBA00023212"/>
    </source>
</evidence>
<dbReference type="Gene3D" id="1.25.40.10">
    <property type="entry name" value="Tetratricopeptide repeat domain"/>
    <property type="match status" value="3"/>
</dbReference>
<gene>
    <name evidence="12" type="ORF">SAMN05443639_108191</name>
</gene>
<dbReference type="PANTHER" id="PTHR45783">
    <property type="entry name" value="KINESIN LIGHT CHAIN"/>
    <property type="match status" value="1"/>
</dbReference>
<keyword evidence="13" id="KW-1185">Reference proteome</keyword>
<dbReference type="AlphaFoldDB" id="A0A1I0JWP9"/>
<dbReference type="PANTHER" id="PTHR45783:SF3">
    <property type="entry name" value="KINESIN LIGHT CHAIN"/>
    <property type="match status" value="1"/>
</dbReference>
<comment type="similarity">
    <text evidence="2">Belongs to the kinesin light chain family.</text>
</comment>
<organism evidence="12 13">
    <name type="scientific">Stigmatella erecta</name>
    <dbReference type="NCBI Taxonomy" id="83460"/>
    <lineage>
        <taxon>Bacteria</taxon>
        <taxon>Pseudomonadati</taxon>
        <taxon>Myxococcota</taxon>
        <taxon>Myxococcia</taxon>
        <taxon>Myxococcales</taxon>
        <taxon>Cystobacterineae</taxon>
        <taxon>Archangiaceae</taxon>
        <taxon>Stigmatella</taxon>
    </lineage>
</organism>
<evidence type="ECO:0000259" key="11">
    <source>
        <dbReference type="Pfam" id="PF12770"/>
    </source>
</evidence>
<feature type="repeat" description="TPR" evidence="10">
    <location>
        <begin position="159"/>
        <end position="192"/>
    </location>
</feature>
<evidence type="ECO:0000256" key="8">
    <source>
        <dbReference type="ARBA" id="ARBA00023175"/>
    </source>
</evidence>
<dbReference type="Pfam" id="PF13424">
    <property type="entry name" value="TPR_12"/>
    <property type="match status" value="5"/>
</dbReference>
<keyword evidence="4" id="KW-0493">Microtubule</keyword>
<comment type="subcellular location">
    <subcellularLocation>
        <location evidence="1">Cytoplasm</location>
        <location evidence="1">Cytoskeleton</location>
    </subcellularLocation>
</comment>
<feature type="repeat" description="TPR" evidence="10">
    <location>
        <begin position="285"/>
        <end position="318"/>
    </location>
</feature>
<feature type="domain" description="CHAT" evidence="11">
    <location>
        <begin position="711"/>
        <end position="1044"/>
    </location>
</feature>
<keyword evidence="9" id="KW-0206">Cytoskeleton</keyword>
<dbReference type="RefSeq" id="WP_093521833.1">
    <property type="nucleotide sequence ID" value="NZ_FOIJ01000008.1"/>
</dbReference>
<evidence type="ECO:0000256" key="4">
    <source>
        <dbReference type="ARBA" id="ARBA00022701"/>
    </source>
</evidence>
<dbReference type="Proteomes" id="UP000199181">
    <property type="component" value="Unassembled WGS sequence"/>
</dbReference>
<evidence type="ECO:0000256" key="2">
    <source>
        <dbReference type="ARBA" id="ARBA00009622"/>
    </source>
</evidence>
<evidence type="ECO:0000256" key="3">
    <source>
        <dbReference type="ARBA" id="ARBA00022490"/>
    </source>
</evidence>
<evidence type="ECO:0000313" key="13">
    <source>
        <dbReference type="Proteomes" id="UP000199181"/>
    </source>
</evidence>
<keyword evidence="7" id="KW-0175">Coiled coil</keyword>
<dbReference type="PRINTS" id="PR00381">
    <property type="entry name" value="KINESINLIGHT"/>
</dbReference>
<dbReference type="GO" id="GO:0007018">
    <property type="term" value="P:microtubule-based movement"/>
    <property type="evidence" value="ECO:0007669"/>
    <property type="project" value="TreeGrafter"/>
</dbReference>
<keyword evidence="8" id="KW-0505">Motor protein</keyword>
<dbReference type="GO" id="GO:0005874">
    <property type="term" value="C:microtubule"/>
    <property type="evidence" value="ECO:0007669"/>
    <property type="project" value="UniProtKB-KW"/>
</dbReference>
<dbReference type="InterPro" id="IPR019734">
    <property type="entry name" value="TPR_rpt"/>
</dbReference>
<protein>
    <submittedName>
        <fullName evidence="12">CHAT domain-containing protein</fullName>
    </submittedName>
</protein>
<dbReference type="InterPro" id="IPR011990">
    <property type="entry name" value="TPR-like_helical_dom_sf"/>
</dbReference>
<dbReference type="EMBL" id="FOIJ01000008">
    <property type="protein sequence ID" value="SEU15252.1"/>
    <property type="molecule type" value="Genomic_DNA"/>
</dbReference>
<keyword evidence="3" id="KW-0963">Cytoplasm</keyword>
<dbReference type="GO" id="GO:0005871">
    <property type="term" value="C:kinesin complex"/>
    <property type="evidence" value="ECO:0007669"/>
    <property type="project" value="InterPro"/>
</dbReference>
<dbReference type="PROSITE" id="PS50005">
    <property type="entry name" value="TPR"/>
    <property type="match status" value="3"/>
</dbReference>
<dbReference type="SUPFAM" id="SSF48452">
    <property type="entry name" value="TPR-like"/>
    <property type="match status" value="4"/>
</dbReference>
<dbReference type="Pfam" id="PF12770">
    <property type="entry name" value="CHAT"/>
    <property type="match status" value="1"/>
</dbReference>
<reference evidence="13" key="1">
    <citation type="submission" date="2016-10" db="EMBL/GenBank/DDBJ databases">
        <authorList>
            <person name="Varghese N."/>
            <person name="Submissions S."/>
        </authorList>
    </citation>
    <scope>NUCLEOTIDE SEQUENCE [LARGE SCALE GENOMIC DNA]</scope>
    <source>
        <strain evidence="13">DSM 16858</strain>
    </source>
</reference>